<evidence type="ECO:0000256" key="4">
    <source>
        <dbReference type="ARBA" id="ARBA00022496"/>
    </source>
</evidence>
<dbReference type="InterPro" id="IPR003439">
    <property type="entry name" value="ABC_transporter-like_ATP-bd"/>
</dbReference>
<keyword evidence="5" id="KW-0547">Nucleotide-binding</keyword>
<comment type="subcellular location">
    <subcellularLocation>
        <location evidence="1">Cell membrane</location>
        <topology evidence="1">Peripheral membrane protein</topology>
    </subcellularLocation>
</comment>
<gene>
    <name evidence="11" type="ORF">HRU87_01505</name>
</gene>
<dbReference type="InterPro" id="IPR051535">
    <property type="entry name" value="Siderophore_ABC-ATPase"/>
</dbReference>
<evidence type="ECO:0000256" key="5">
    <source>
        <dbReference type="ARBA" id="ARBA00022741"/>
    </source>
</evidence>
<dbReference type="PANTHER" id="PTHR42771:SF2">
    <property type="entry name" value="IRON(3+)-HYDROXAMATE IMPORT ATP-BINDING PROTEIN FHUC"/>
    <property type="match status" value="1"/>
</dbReference>
<feature type="domain" description="ABC transporter" evidence="10">
    <location>
        <begin position="8"/>
        <end position="243"/>
    </location>
</feature>
<evidence type="ECO:0000256" key="6">
    <source>
        <dbReference type="ARBA" id="ARBA00022840"/>
    </source>
</evidence>
<keyword evidence="2" id="KW-0813">Transport</keyword>
<sequence length="264" mass="28052">MFDPESKLAAQSLSAGYAADQVIENLDLTIRGGSITAVIGPNGAGKSSLLKALARKIKSTRGAVLLDGVSISSLSRATLDAKIGLLGAMPAARGNESVFELIARSAMVSQQISRVSPRLGKEVDEIIERTGLTRLRDKKIGELSTGSKQVALIAAALVKNPEVLLLDEPTNSLDYSHQLQVINLLSSLKRERGMTIVTVIHDLNLAARFADQIVILNDGKILAQGIAAEVITPTNLASAFHILARVLEDPVGKTPLVIPIRQLD</sequence>
<evidence type="ECO:0000256" key="8">
    <source>
        <dbReference type="ARBA" id="ARBA00023065"/>
    </source>
</evidence>
<dbReference type="InterPro" id="IPR027417">
    <property type="entry name" value="P-loop_NTPase"/>
</dbReference>
<evidence type="ECO:0000256" key="9">
    <source>
        <dbReference type="ARBA" id="ARBA00023136"/>
    </source>
</evidence>
<keyword evidence="6 11" id="KW-0067">ATP-binding</keyword>
<dbReference type="AlphaFoldDB" id="A0A7D4QFL0"/>
<dbReference type="PANTHER" id="PTHR42771">
    <property type="entry name" value="IRON(3+)-HYDROXAMATE IMPORT ATP-BINDING PROTEIN FHUC"/>
    <property type="match status" value="1"/>
</dbReference>
<keyword evidence="9" id="KW-0472">Membrane</keyword>
<dbReference type="CDD" id="cd03214">
    <property type="entry name" value="ABC_Iron-Siderophores_B12_Hemin"/>
    <property type="match status" value="1"/>
</dbReference>
<keyword evidence="12" id="KW-1185">Reference proteome</keyword>
<dbReference type="EMBL" id="CP054056">
    <property type="protein sequence ID" value="QKJ24908.1"/>
    <property type="molecule type" value="Genomic_DNA"/>
</dbReference>
<dbReference type="SUPFAM" id="SSF52540">
    <property type="entry name" value="P-loop containing nucleoside triphosphate hydrolases"/>
    <property type="match status" value="1"/>
</dbReference>
<reference evidence="11 12" key="1">
    <citation type="submission" date="2020-05" db="EMBL/GenBank/DDBJ databases">
        <title>Aquirufa sp. strain 15G-AUS-rot a new Aquirufa species.</title>
        <authorList>
            <person name="Pitt A."/>
            <person name="Hahn M.W."/>
        </authorList>
    </citation>
    <scope>NUCLEOTIDE SEQUENCE [LARGE SCALE GENOMIC DNA]</scope>
    <source>
        <strain evidence="11 12">15G-AUS-rot</strain>
    </source>
</reference>
<dbReference type="InterPro" id="IPR003593">
    <property type="entry name" value="AAA+_ATPase"/>
</dbReference>
<dbReference type="GO" id="GO:0016887">
    <property type="term" value="F:ATP hydrolysis activity"/>
    <property type="evidence" value="ECO:0007669"/>
    <property type="project" value="InterPro"/>
</dbReference>
<evidence type="ECO:0000256" key="3">
    <source>
        <dbReference type="ARBA" id="ARBA00022475"/>
    </source>
</evidence>
<dbReference type="Proteomes" id="UP000501003">
    <property type="component" value="Chromosome"/>
</dbReference>
<name>A0A7D4QFL0_9MICO</name>
<keyword evidence="3" id="KW-1003">Cell membrane</keyword>
<accession>A0A7D4QFL0</accession>
<keyword evidence="8" id="KW-0406">Ion transport</keyword>
<keyword evidence="7" id="KW-0408">Iron</keyword>
<keyword evidence="4" id="KW-0410">Iron transport</keyword>
<dbReference type="Pfam" id="PF00005">
    <property type="entry name" value="ABC_tran"/>
    <property type="match status" value="1"/>
</dbReference>
<evidence type="ECO:0000256" key="1">
    <source>
        <dbReference type="ARBA" id="ARBA00004202"/>
    </source>
</evidence>
<dbReference type="GO" id="GO:0006826">
    <property type="term" value="P:iron ion transport"/>
    <property type="evidence" value="ECO:0007669"/>
    <property type="project" value="UniProtKB-KW"/>
</dbReference>
<dbReference type="RefSeq" id="WP_173493205.1">
    <property type="nucleotide sequence ID" value="NZ_CP054056.1"/>
</dbReference>
<evidence type="ECO:0000256" key="2">
    <source>
        <dbReference type="ARBA" id="ARBA00022448"/>
    </source>
</evidence>
<dbReference type="SMART" id="SM00382">
    <property type="entry name" value="AAA"/>
    <property type="match status" value="1"/>
</dbReference>
<evidence type="ECO:0000259" key="10">
    <source>
        <dbReference type="PROSITE" id="PS50893"/>
    </source>
</evidence>
<evidence type="ECO:0000313" key="11">
    <source>
        <dbReference type="EMBL" id="QKJ24908.1"/>
    </source>
</evidence>
<dbReference type="GO" id="GO:0005524">
    <property type="term" value="F:ATP binding"/>
    <property type="evidence" value="ECO:0007669"/>
    <property type="project" value="UniProtKB-KW"/>
</dbReference>
<dbReference type="PROSITE" id="PS50893">
    <property type="entry name" value="ABC_TRANSPORTER_2"/>
    <property type="match status" value="1"/>
</dbReference>
<dbReference type="KEGG" id="aqg:HRU87_01505"/>
<protein>
    <submittedName>
        <fullName evidence="11">ABC transporter ATP-binding protein</fullName>
    </submittedName>
</protein>
<dbReference type="Gene3D" id="3.40.50.300">
    <property type="entry name" value="P-loop containing nucleotide triphosphate hydrolases"/>
    <property type="match status" value="1"/>
</dbReference>
<proteinExistence type="predicted"/>
<evidence type="ECO:0000313" key="12">
    <source>
        <dbReference type="Proteomes" id="UP000501003"/>
    </source>
</evidence>
<organism evidence="11 12">
    <name type="scientific">Aquiluna borgnonia</name>
    <dbReference type="NCBI Taxonomy" id="2499157"/>
    <lineage>
        <taxon>Bacteria</taxon>
        <taxon>Bacillati</taxon>
        <taxon>Actinomycetota</taxon>
        <taxon>Actinomycetes</taxon>
        <taxon>Micrococcales</taxon>
        <taxon>Microbacteriaceae</taxon>
        <taxon>Luna cluster</taxon>
        <taxon>Luna-1 subcluster</taxon>
        <taxon>Aquiluna</taxon>
    </lineage>
</organism>
<dbReference type="GO" id="GO:0005886">
    <property type="term" value="C:plasma membrane"/>
    <property type="evidence" value="ECO:0007669"/>
    <property type="project" value="UniProtKB-SubCell"/>
</dbReference>
<evidence type="ECO:0000256" key="7">
    <source>
        <dbReference type="ARBA" id="ARBA00023004"/>
    </source>
</evidence>
<dbReference type="FunFam" id="3.40.50.300:FF:000134">
    <property type="entry name" value="Iron-enterobactin ABC transporter ATP-binding protein"/>
    <property type="match status" value="1"/>
</dbReference>